<comment type="caution">
    <text evidence="2">The sequence shown here is derived from an EMBL/GenBank/DDBJ whole genome shotgun (WGS) entry which is preliminary data.</text>
</comment>
<evidence type="ECO:0000313" key="3">
    <source>
        <dbReference type="Proteomes" id="UP000623440"/>
    </source>
</evidence>
<reference evidence="2 3" key="1">
    <citation type="journal article" date="2020" name="ISME J.">
        <title>Comparative genomics reveals insights into cyanobacterial evolution and habitat adaptation.</title>
        <authorList>
            <person name="Chen M.Y."/>
            <person name="Teng W.K."/>
            <person name="Zhao L."/>
            <person name="Hu C.X."/>
            <person name="Zhou Y.K."/>
            <person name="Han B.P."/>
            <person name="Song L.R."/>
            <person name="Shu W.S."/>
        </authorList>
    </citation>
    <scope>NUCLEOTIDE SEQUENCE [LARGE SCALE GENOMIC DNA]</scope>
    <source>
        <strain evidence="2 3">FACHB-838</strain>
    </source>
</reference>
<keyword evidence="3" id="KW-1185">Reference proteome</keyword>
<name>A0ABR8E3Y9_9NOSO</name>
<sequence length="245" mass="28178">MTVYTSFYRGEIRGEAVSISLYPPKNWKGKHLPLFAPTPELLKWWKASNKDTEAEFEYERRFREVLQERQQLIELWINRQRQNPGDITLCCYEKPTDFCHRHQVGEELVQKYLPELWGGEVALLGDDQLVSDERLVQVEKGIGLTDTESMTLKSSREHSNVTINSKIPPKQTILIDSTYPQVIQTLLSKCHDAGYPVKCDRIPCGYYQVSLHGEDLGDWSELGMLAVLSGLQQEFYRGRLVPGSD</sequence>
<feature type="domain" description="DUF488" evidence="1">
    <location>
        <begin position="25"/>
        <end position="110"/>
    </location>
</feature>
<dbReference type="Proteomes" id="UP000623440">
    <property type="component" value="Unassembled WGS sequence"/>
</dbReference>
<protein>
    <submittedName>
        <fullName evidence="2">DUF488 family protein</fullName>
    </submittedName>
</protein>
<dbReference type="Pfam" id="PF22751">
    <property type="entry name" value="DUF488-N3a"/>
    <property type="match status" value="1"/>
</dbReference>
<gene>
    <name evidence="2" type="ORF">H6G97_45840</name>
</gene>
<dbReference type="EMBL" id="JACJSI010000416">
    <property type="protein sequence ID" value="MBD2536230.1"/>
    <property type="molecule type" value="Genomic_DNA"/>
</dbReference>
<dbReference type="RefSeq" id="WP_190946974.1">
    <property type="nucleotide sequence ID" value="NZ_JACJSI010000416.1"/>
</dbReference>
<proteinExistence type="predicted"/>
<accession>A0ABR8E3Y9</accession>
<dbReference type="InterPro" id="IPR054495">
    <property type="entry name" value="DUF488-N3a"/>
</dbReference>
<organism evidence="2 3">
    <name type="scientific">Nostoc flagelliforme FACHB-838</name>
    <dbReference type="NCBI Taxonomy" id="2692904"/>
    <lineage>
        <taxon>Bacteria</taxon>
        <taxon>Bacillati</taxon>
        <taxon>Cyanobacteriota</taxon>
        <taxon>Cyanophyceae</taxon>
        <taxon>Nostocales</taxon>
        <taxon>Nostocaceae</taxon>
        <taxon>Nostoc</taxon>
    </lineage>
</organism>
<evidence type="ECO:0000259" key="1">
    <source>
        <dbReference type="Pfam" id="PF22751"/>
    </source>
</evidence>
<evidence type="ECO:0000313" key="2">
    <source>
        <dbReference type="EMBL" id="MBD2536230.1"/>
    </source>
</evidence>